<dbReference type="SUPFAM" id="SSF52540">
    <property type="entry name" value="P-loop containing nucleoside triphosphate hydrolases"/>
    <property type="match status" value="1"/>
</dbReference>
<keyword evidence="7" id="KW-0687">Ribonucleoprotein</keyword>
<evidence type="ECO:0000256" key="3">
    <source>
        <dbReference type="ARBA" id="ARBA00022801"/>
    </source>
</evidence>
<dbReference type="GO" id="GO:0006614">
    <property type="term" value="P:SRP-dependent cotranslational protein targeting to membrane"/>
    <property type="evidence" value="ECO:0007669"/>
    <property type="project" value="InterPro"/>
</dbReference>
<comment type="caution">
    <text evidence="11">The sequence shown here is derived from an EMBL/GenBank/DDBJ whole genome shotgun (WGS) entry which is preliminary data.</text>
</comment>
<dbReference type="Pfam" id="PF02881">
    <property type="entry name" value="SRP54_N"/>
    <property type="match status" value="1"/>
</dbReference>
<keyword evidence="6" id="KW-0733">Signal recognition particle</keyword>
<dbReference type="Gene3D" id="3.40.50.300">
    <property type="entry name" value="P-loop containing nucleotide triphosphate hydrolases"/>
    <property type="match status" value="1"/>
</dbReference>
<dbReference type="GO" id="GO:0005525">
    <property type="term" value="F:GTP binding"/>
    <property type="evidence" value="ECO:0007669"/>
    <property type="project" value="UniProtKB-KW"/>
</dbReference>
<keyword evidence="3" id="KW-0378">Hydrolase</keyword>
<dbReference type="CDD" id="cd17875">
    <property type="entry name" value="SRP54_G"/>
    <property type="match status" value="1"/>
</dbReference>
<dbReference type="PROSITE" id="PS00300">
    <property type="entry name" value="SRP54"/>
    <property type="match status" value="1"/>
</dbReference>
<protein>
    <recommendedName>
        <fullName evidence="8">signal-recognition-particle GTPase</fullName>
        <ecNumber evidence="8">3.6.5.4</ecNumber>
    </recommendedName>
</protein>
<dbReference type="EMBL" id="QMQZ01000057">
    <property type="protein sequence ID" value="RLE51417.1"/>
    <property type="molecule type" value="Genomic_DNA"/>
</dbReference>
<dbReference type="EC" id="3.6.5.4" evidence="8"/>
<dbReference type="SMART" id="SM00382">
    <property type="entry name" value="AAA"/>
    <property type="match status" value="1"/>
</dbReference>
<dbReference type="FunFam" id="3.40.50.300:FF:000022">
    <property type="entry name" value="Signal recognition particle 54 kDa subunit"/>
    <property type="match status" value="1"/>
</dbReference>
<evidence type="ECO:0000256" key="5">
    <source>
        <dbReference type="ARBA" id="ARBA00023134"/>
    </source>
</evidence>
<evidence type="ECO:0000256" key="1">
    <source>
        <dbReference type="ARBA" id="ARBA00004496"/>
    </source>
</evidence>
<dbReference type="GO" id="GO:0003723">
    <property type="term" value="F:RNA binding"/>
    <property type="evidence" value="ECO:0007669"/>
    <property type="project" value="UniProtKB-KW"/>
</dbReference>
<evidence type="ECO:0000256" key="9">
    <source>
        <dbReference type="ARBA" id="ARBA00064051"/>
    </source>
</evidence>
<dbReference type="InterPro" id="IPR013822">
    <property type="entry name" value="Signal_recog_particl_SRP54_hlx"/>
</dbReference>
<evidence type="ECO:0000313" key="11">
    <source>
        <dbReference type="EMBL" id="RLE51417.1"/>
    </source>
</evidence>
<dbReference type="InterPro" id="IPR000897">
    <property type="entry name" value="SRP54_GTPase_dom"/>
</dbReference>
<evidence type="ECO:0000259" key="10">
    <source>
        <dbReference type="PROSITE" id="PS00300"/>
    </source>
</evidence>
<dbReference type="SUPFAM" id="SSF47364">
    <property type="entry name" value="Domain of the SRP/SRP receptor G-proteins"/>
    <property type="match status" value="1"/>
</dbReference>
<evidence type="ECO:0000313" key="12">
    <source>
        <dbReference type="Proteomes" id="UP000268446"/>
    </source>
</evidence>
<evidence type="ECO:0000256" key="8">
    <source>
        <dbReference type="ARBA" id="ARBA00035672"/>
    </source>
</evidence>
<feature type="domain" description="SRP54-type proteins GTP-binding" evidence="10">
    <location>
        <begin position="270"/>
        <end position="283"/>
    </location>
</feature>
<dbReference type="AlphaFoldDB" id="A0A497EW20"/>
<organism evidence="11 12">
    <name type="scientific">Thermoproteota archaeon</name>
    <dbReference type="NCBI Taxonomy" id="2056631"/>
    <lineage>
        <taxon>Archaea</taxon>
        <taxon>Thermoproteota</taxon>
    </lineage>
</organism>
<dbReference type="SMART" id="SM00962">
    <property type="entry name" value="SRP54"/>
    <property type="match status" value="1"/>
</dbReference>
<evidence type="ECO:0000256" key="7">
    <source>
        <dbReference type="ARBA" id="ARBA00023274"/>
    </source>
</evidence>
<proteinExistence type="predicted"/>
<evidence type="ECO:0000256" key="6">
    <source>
        <dbReference type="ARBA" id="ARBA00023135"/>
    </source>
</evidence>
<name>A0A497EW20_9CREN</name>
<dbReference type="InterPro" id="IPR003593">
    <property type="entry name" value="AAA+_ATPase"/>
</dbReference>
<dbReference type="InterPro" id="IPR022941">
    <property type="entry name" value="SRP54"/>
</dbReference>
<evidence type="ECO:0000256" key="4">
    <source>
        <dbReference type="ARBA" id="ARBA00022884"/>
    </source>
</evidence>
<dbReference type="InterPro" id="IPR036225">
    <property type="entry name" value="SRP/SRP_N"/>
</dbReference>
<dbReference type="Gene3D" id="1.20.120.140">
    <property type="entry name" value="Signal recognition particle SRP54, nucleotide-binding domain"/>
    <property type="match status" value="1"/>
</dbReference>
<dbReference type="SMART" id="SM00963">
    <property type="entry name" value="SRP54_N"/>
    <property type="match status" value="1"/>
</dbReference>
<keyword evidence="4" id="KW-0694">RNA-binding</keyword>
<comment type="subcellular location">
    <subcellularLocation>
        <location evidence="1">Cytoplasm</location>
    </subcellularLocation>
</comment>
<dbReference type="Pfam" id="PF00448">
    <property type="entry name" value="SRP54"/>
    <property type="match status" value="1"/>
</dbReference>
<keyword evidence="2" id="KW-0547">Nucleotide-binding</keyword>
<dbReference type="InterPro" id="IPR027417">
    <property type="entry name" value="P-loop_NTPase"/>
</dbReference>
<comment type="subunit">
    <text evidence="9">Part of the signal recognition particle protein translocation system, which is composed of SRP and FtsY. Archaeal SRP consists of a 7S RNA molecule of 300 nucleotides and two protein subunits: SRP54 and SRP19.</text>
</comment>
<dbReference type="GO" id="GO:0048500">
    <property type="term" value="C:signal recognition particle"/>
    <property type="evidence" value="ECO:0007669"/>
    <property type="project" value="InterPro"/>
</dbReference>
<feature type="non-terminal residue" evidence="11">
    <location>
        <position position="339"/>
    </location>
</feature>
<evidence type="ECO:0000256" key="2">
    <source>
        <dbReference type="ARBA" id="ARBA00022741"/>
    </source>
</evidence>
<reference evidence="11 12" key="1">
    <citation type="submission" date="2018-06" db="EMBL/GenBank/DDBJ databases">
        <title>Extensive metabolic versatility and redundancy in microbially diverse, dynamic hydrothermal sediments.</title>
        <authorList>
            <person name="Dombrowski N."/>
            <person name="Teske A."/>
            <person name="Baker B.J."/>
        </authorList>
    </citation>
    <scope>NUCLEOTIDE SEQUENCE [LARGE SCALE GENOMIC DNA]</scope>
    <source>
        <strain evidence="11">B29_G17</strain>
    </source>
</reference>
<dbReference type="PANTHER" id="PTHR11564:SF5">
    <property type="entry name" value="SIGNAL RECOGNITION PARTICLE SUBUNIT SRP54"/>
    <property type="match status" value="1"/>
</dbReference>
<keyword evidence="5" id="KW-0342">GTP-binding</keyword>
<dbReference type="GO" id="GO:0003924">
    <property type="term" value="F:GTPase activity"/>
    <property type="evidence" value="ECO:0007669"/>
    <property type="project" value="InterPro"/>
</dbReference>
<dbReference type="PANTHER" id="PTHR11564">
    <property type="entry name" value="SIGNAL RECOGNITION PARTICLE 54K PROTEIN SRP54"/>
    <property type="match status" value="1"/>
</dbReference>
<accession>A0A497EW20</accession>
<dbReference type="Proteomes" id="UP000268446">
    <property type="component" value="Unassembled WGS sequence"/>
</dbReference>
<gene>
    <name evidence="11" type="ORF">DRJ20_02180</name>
</gene>
<sequence>MVLESLGSAIGAAIKKVIRAPLVDEKVVKELIRDIQRALLQADVNVKLVFDLSRRIEERVLKEKLPPGITRRELVLKVVYEELVRLLGGEKAPRVLPSGKRPYVIMMVGIQGSGKTTSAAKLALYYKKRGLRVALVCADNFRPGAYAQLKQLGEMIGVPVYGEEGARSAVELALRGVGKFKNAGYDVIIVDTAGRHKEEKGLIEEMRQIADAIKPDEIMLVVDGTIGQQAMIQAKAFHEATEIGSIFVTKLDGSARGGGALSAVAATGAPIKFIGVGEKVDEISLFSPPKFVSRLLGMGDLEALVEKVKAAEAMHTKEVAERFQSSKFTLKDLLYQLQS</sequence>
<dbReference type="InterPro" id="IPR042101">
    <property type="entry name" value="SRP54_N_sf"/>
</dbReference>